<protein>
    <submittedName>
        <fullName evidence="5">Type 1 glutamine amidotransferase domain-containing protein</fullName>
    </submittedName>
</protein>
<comment type="caution">
    <text evidence="5">The sequence shown here is derived from an EMBL/GenBank/DDBJ whole genome shotgun (WGS) entry which is preliminary data.</text>
</comment>
<keyword evidence="5" id="KW-0808">Transferase</keyword>
<dbReference type="PANTHER" id="PTHR48094:SF11">
    <property type="entry name" value="GLUTATHIONE-INDEPENDENT GLYOXALASE HSP31-RELATED"/>
    <property type="match status" value="1"/>
</dbReference>
<evidence type="ECO:0000313" key="5">
    <source>
        <dbReference type="EMBL" id="RYM00121.1"/>
    </source>
</evidence>
<accession>A0A4Q4J2N0</accession>
<dbReference type="EMBL" id="SEOM01000006">
    <property type="protein sequence ID" value="RYM00121.1"/>
    <property type="molecule type" value="Genomic_DNA"/>
</dbReference>
<dbReference type="RefSeq" id="WP_007685163.1">
    <property type="nucleotide sequence ID" value="NZ_JACBZE010000007.1"/>
</dbReference>
<sequence>MDKGKVLLIGSNATRIEVQGNKWGATGQYLNETVVPAMALEAAGYEVVLATPNGSKPIIDAASDAPAHFENDEAAYRAARNYYDNSPAMNAPRTLRAVIDDGLDQYAGVFFPGGQAPVVDLMQDAEVGDILRHFHAAAKPTALLCHGPIALTAAMDDPRAFRAALIAGADDKAREWAKSWPYAGYQMTIFSATEEKVVEDHILHAKMYFDMPHALTAAGGKVETTSVDFEPNVIVDRELITGQNPRSDHPIAKALIDALDARRAA</sequence>
<evidence type="ECO:0000256" key="2">
    <source>
        <dbReference type="ARBA" id="ARBA00023239"/>
    </source>
</evidence>
<dbReference type="InterPro" id="IPR002818">
    <property type="entry name" value="DJ-1/PfpI"/>
</dbReference>
<feature type="domain" description="DJ-1/PfpI" evidence="4">
    <location>
        <begin position="32"/>
        <end position="154"/>
    </location>
</feature>
<dbReference type="Gene3D" id="3.40.50.880">
    <property type="match status" value="1"/>
</dbReference>
<dbReference type="GO" id="GO:0019243">
    <property type="term" value="P:methylglyoxal catabolic process to D-lactate via S-lactoyl-glutathione"/>
    <property type="evidence" value="ECO:0007669"/>
    <property type="project" value="TreeGrafter"/>
</dbReference>
<dbReference type="InterPro" id="IPR029062">
    <property type="entry name" value="Class_I_gatase-like"/>
</dbReference>
<gene>
    <name evidence="5" type="ORF">EWH08_15150</name>
</gene>
<organism evidence="5 6">
    <name type="scientific">Sphingobium indicum</name>
    <dbReference type="NCBI Taxonomy" id="332055"/>
    <lineage>
        <taxon>Bacteria</taxon>
        <taxon>Pseudomonadati</taxon>
        <taxon>Pseudomonadota</taxon>
        <taxon>Alphaproteobacteria</taxon>
        <taxon>Sphingomonadales</taxon>
        <taxon>Sphingomonadaceae</taxon>
        <taxon>Sphingobium</taxon>
    </lineage>
</organism>
<dbReference type="Pfam" id="PF01965">
    <property type="entry name" value="DJ-1_PfpI"/>
    <property type="match status" value="1"/>
</dbReference>
<evidence type="ECO:0000256" key="1">
    <source>
        <dbReference type="ARBA" id="ARBA00023016"/>
    </source>
</evidence>
<comment type="similarity">
    <text evidence="3">Belongs to the peptidase C56 family. HSP31-like subfamily.</text>
</comment>
<proteinExistence type="inferred from homology"/>
<keyword evidence="2" id="KW-0456">Lyase</keyword>
<dbReference type="CDD" id="cd03141">
    <property type="entry name" value="GATase1_Hsp31_like"/>
    <property type="match status" value="1"/>
</dbReference>
<dbReference type="GO" id="GO:0005737">
    <property type="term" value="C:cytoplasm"/>
    <property type="evidence" value="ECO:0007669"/>
    <property type="project" value="TreeGrafter"/>
</dbReference>
<evidence type="ECO:0000313" key="6">
    <source>
        <dbReference type="Proteomes" id="UP000292734"/>
    </source>
</evidence>
<name>A0A4Q4J2N0_9SPHN</name>
<dbReference type="PANTHER" id="PTHR48094">
    <property type="entry name" value="PROTEIN/NUCLEIC ACID DEGLYCASE DJ-1-RELATED"/>
    <property type="match status" value="1"/>
</dbReference>
<reference evidence="5 6" key="1">
    <citation type="submission" date="2019-02" db="EMBL/GenBank/DDBJ databases">
        <authorList>
            <person name="Feng G."/>
        </authorList>
    </citation>
    <scope>NUCLEOTIDE SEQUENCE [LARGE SCALE GENOMIC DNA]</scope>
    <source>
        <strain evidence="5 6">DSM 26779</strain>
    </source>
</reference>
<keyword evidence="1" id="KW-0346">Stress response</keyword>
<dbReference type="InterPro" id="IPR050325">
    <property type="entry name" value="Prot/Nucl_acid_deglycase"/>
</dbReference>
<dbReference type="GO" id="GO:0019172">
    <property type="term" value="F:glyoxalase III activity"/>
    <property type="evidence" value="ECO:0007669"/>
    <property type="project" value="TreeGrafter"/>
</dbReference>
<keyword evidence="5" id="KW-0315">Glutamine amidotransferase</keyword>
<dbReference type="Proteomes" id="UP000292734">
    <property type="component" value="Unassembled WGS sequence"/>
</dbReference>
<evidence type="ECO:0000256" key="3">
    <source>
        <dbReference type="ARBA" id="ARBA00038493"/>
    </source>
</evidence>
<dbReference type="SUPFAM" id="SSF52317">
    <property type="entry name" value="Class I glutamine amidotransferase-like"/>
    <property type="match status" value="1"/>
</dbReference>
<dbReference type="GO" id="GO:0016740">
    <property type="term" value="F:transferase activity"/>
    <property type="evidence" value="ECO:0007669"/>
    <property type="project" value="UniProtKB-KW"/>
</dbReference>
<evidence type="ECO:0000259" key="4">
    <source>
        <dbReference type="Pfam" id="PF01965"/>
    </source>
</evidence>
<dbReference type="AlphaFoldDB" id="A0A4Q4J2N0"/>